<proteinExistence type="predicted"/>
<comment type="caution">
    <text evidence="2">The sequence shown here is derived from an EMBL/GenBank/DDBJ whole genome shotgun (WGS) entry which is preliminary data.</text>
</comment>
<dbReference type="EMBL" id="LAZR01046606">
    <property type="protein sequence ID" value="KKK96143.1"/>
    <property type="molecule type" value="Genomic_DNA"/>
</dbReference>
<reference evidence="2" key="1">
    <citation type="journal article" date="2015" name="Nature">
        <title>Complex archaea that bridge the gap between prokaryotes and eukaryotes.</title>
        <authorList>
            <person name="Spang A."/>
            <person name="Saw J.H."/>
            <person name="Jorgensen S.L."/>
            <person name="Zaremba-Niedzwiedzka K."/>
            <person name="Martijn J."/>
            <person name="Lind A.E."/>
            <person name="van Eijk R."/>
            <person name="Schleper C."/>
            <person name="Guy L."/>
            <person name="Ettema T.J."/>
        </authorList>
    </citation>
    <scope>NUCLEOTIDE SEQUENCE</scope>
</reference>
<organism evidence="2">
    <name type="scientific">marine sediment metagenome</name>
    <dbReference type="NCBI Taxonomy" id="412755"/>
    <lineage>
        <taxon>unclassified sequences</taxon>
        <taxon>metagenomes</taxon>
        <taxon>ecological metagenomes</taxon>
    </lineage>
</organism>
<evidence type="ECO:0000259" key="1">
    <source>
        <dbReference type="Pfam" id="PF23343"/>
    </source>
</evidence>
<dbReference type="Pfam" id="PF23343">
    <property type="entry name" value="REP_ORF2-G2P"/>
    <property type="match status" value="1"/>
</dbReference>
<name>A0A0F8ZQP1_9ZZZZ</name>
<gene>
    <name evidence="2" type="ORF">LCGC14_2665720</name>
</gene>
<feature type="domain" description="Replication-associated protein ORF2/G2P" evidence="1">
    <location>
        <begin position="86"/>
        <end position="162"/>
    </location>
</feature>
<dbReference type="AlphaFoldDB" id="A0A0F8ZQP1"/>
<evidence type="ECO:0000313" key="2">
    <source>
        <dbReference type="EMBL" id="KKK96143.1"/>
    </source>
</evidence>
<protein>
    <recommendedName>
        <fullName evidence="1">Replication-associated protein ORF2/G2P domain-containing protein</fullName>
    </recommendedName>
</protein>
<accession>A0A0F8ZQP1</accession>
<dbReference type="InterPro" id="IPR056906">
    <property type="entry name" value="ORF2/G2P_dom"/>
</dbReference>
<sequence length="185" mass="21481">MDNSSPPASEYLQLTHKARTLHMATQAAPNLAFSDCWNSQTLECYSTVFERTVWMALRCNQWSCKPCARRKISLLAHRVNDAKPNRLLTLTIDPSLWPNPRAAFDGTRRLVSELIRALRKQFGEIEYLRVTELTSRGWPHYHLLVRSPYIPHAVVKRLWNELTGAIIVDLQPVRNKFQCYTYLVK</sequence>